<organism evidence="2 3">
    <name type="scientific">Colletotrichum orbiculare (strain 104-T / ATCC 96160 / CBS 514.97 / LARS 414 / MAFF 240422)</name>
    <name type="common">Cucumber anthracnose fungus</name>
    <name type="synonym">Colletotrichum lagenarium</name>
    <dbReference type="NCBI Taxonomy" id="1213857"/>
    <lineage>
        <taxon>Eukaryota</taxon>
        <taxon>Fungi</taxon>
        <taxon>Dikarya</taxon>
        <taxon>Ascomycota</taxon>
        <taxon>Pezizomycotina</taxon>
        <taxon>Sordariomycetes</taxon>
        <taxon>Hypocreomycetidae</taxon>
        <taxon>Glomerellales</taxon>
        <taxon>Glomerellaceae</taxon>
        <taxon>Colletotrichum</taxon>
        <taxon>Colletotrichum orbiculare species complex</taxon>
    </lineage>
</organism>
<evidence type="ECO:0000313" key="3">
    <source>
        <dbReference type="Proteomes" id="UP000014480"/>
    </source>
</evidence>
<accession>A0A484FDQ9</accession>
<reference evidence="3" key="1">
    <citation type="journal article" date="2013" name="New Phytol.">
        <title>Comparative genomic and transcriptomic analyses reveal the hemibiotrophic stage shift of Colletotrichum fungi.</title>
        <authorList>
            <person name="Gan P."/>
            <person name="Ikeda K."/>
            <person name="Irieda H."/>
            <person name="Narusaka M."/>
            <person name="O'Connell R.J."/>
            <person name="Narusaka Y."/>
            <person name="Takano Y."/>
            <person name="Kubo Y."/>
            <person name="Shirasu K."/>
        </authorList>
    </citation>
    <scope>NUCLEOTIDE SEQUENCE [LARGE SCALE GENOMIC DNA]</scope>
    <source>
        <strain evidence="3">104-T / ATCC 96160 / CBS 514.97 / LARS 414 / MAFF 240422</strain>
    </source>
</reference>
<dbReference type="Proteomes" id="UP000014480">
    <property type="component" value="Unassembled WGS sequence"/>
</dbReference>
<name>A0A484FDQ9_COLOR</name>
<keyword evidence="1" id="KW-0812">Transmembrane</keyword>
<evidence type="ECO:0000313" key="2">
    <source>
        <dbReference type="EMBL" id="TDZ16549.1"/>
    </source>
</evidence>
<dbReference type="EMBL" id="AMCV02000034">
    <property type="protein sequence ID" value="TDZ16549.1"/>
    <property type="molecule type" value="Genomic_DNA"/>
</dbReference>
<sequence length="168" mass="18958">MGLARHGKVAIGGRGRWPVVFLAVVVVVPVLVVKVKAEVRATVFSVCYIISIPPASQIPWRLSHLEALNKTTFSQRHDGRCATRSLAHINLIPNREVNDAGRTAFRQNSTHIVPCWDEHRSSHNSRLSLEAHVMLRFAANRDPEDTGWHVKAWLWIRNAIPRTNFCMA</sequence>
<comment type="caution">
    <text evidence="2">The sequence shown here is derived from an EMBL/GenBank/DDBJ whole genome shotgun (WGS) entry which is preliminary data.</text>
</comment>
<gene>
    <name evidence="2" type="ORF">Cob_v010539</name>
</gene>
<keyword evidence="3" id="KW-1185">Reference proteome</keyword>
<reference evidence="3" key="2">
    <citation type="journal article" date="2019" name="Mol. Plant Microbe Interact.">
        <title>Genome sequence resources for four phytopathogenic fungi from the Colletotrichum orbiculare species complex.</title>
        <authorList>
            <person name="Gan P."/>
            <person name="Tsushima A."/>
            <person name="Narusaka M."/>
            <person name="Narusaka Y."/>
            <person name="Takano Y."/>
            <person name="Kubo Y."/>
            <person name="Shirasu K."/>
        </authorList>
    </citation>
    <scope>GENOME REANNOTATION</scope>
    <source>
        <strain evidence="3">104-T / ATCC 96160 / CBS 514.97 / LARS 414 / MAFF 240422</strain>
    </source>
</reference>
<dbReference type="AlphaFoldDB" id="A0A484FDQ9"/>
<feature type="transmembrane region" description="Helical" evidence="1">
    <location>
        <begin position="15"/>
        <end position="33"/>
    </location>
</feature>
<proteinExistence type="predicted"/>
<keyword evidence="1" id="KW-1133">Transmembrane helix</keyword>
<evidence type="ECO:0000256" key="1">
    <source>
        <dbReference type="SAM" id="Phobius"/>
    </source>
</evidence>
<protein>
    <submittedName>
        <fullName evidence="2">Uncharacterized protein</fullName>
    </submittedName>
</protein>
<keyword evidence="1" id="KW-0472">Membrane</keyword>